<sequence length="196" mass="23456">MNCCKNCCKEFKTNWQLQRHLSKKLPCKTSESIKCLNESKVYHDYCKQISMSNPMKDDNDIDVLEKELGIQSTETTKHKCRFCNYESPKTSNVKRHMLSCKTKIQYKEKLHEMIETKKNFNIQITDNRQTNNNTVTNRTTNTTNNLDITIYTITQEQWDYMRNKIRELLNKEGNLKENIEDYIRKHNDPNRKNIFD</sequence>
<organism evidence="1">
    <name type="scientific">viral metagenome</name>
    <dbReference type="NCBI Taxonomy" id="1070528"/>
    <lineage>
        <taxon>unclassified sequences</taxon>
        <taxon>metagenomes</taxon>
        <taxon>organismal metagenomes</taxon>
    </lineage>
</organism>
<reference evidence="1" key="1">
    <citation type="journal article" date="2020" name="Nature">
        <title>Giant virus diversity and host interactions through global metagenomics.</title>
        <authorList>
            <person name="Schulz F."/>
            <person name="Roux S."/>
            <person name="Paez-Espino D."/>
            <person name="Jungbluth S."/>
            <person name="Walsh D.A."/>
            <person name="Denef V.J."/>
            <person name="McMahon K.D."/>
            <person name="Konstantinidis K.T."/>
            <person name="Eloe-Fadrosh E.A."/>
            <person name="Kyrpides N.C."/>
            <person name="Woyke T."/>
        </authorList>
    </citation>
    <scope>NUCLEOTIDE SEQUENCE</scope>
    <source>
        <strain evidence="1">GVMAG-S-ERX555967-131</strain>
    </source>
</reference>
<protein>
    <submittedName>
        <fullName evidence="1">Uncharacterized protein</fullName>
    </submittedName>
</protein>
<accession>A0A6C0F8I9</accession>
<dbReference type="AlphaFoldDB" id="A0A6C0F8I9"/>
<evidence type="ECO:0000313" key="1">
    <source>
        <dbReference type="EMBL" id="QHT37171.1"/>
    </source>
</evidence>
<name>A0A6C0F8I9_9ZZZZ</name>
<dbReference type="EMBL" id="MN738790">
    <property type="protein sequence ID" value="QHT37171.1"/>
    <property type="molecule type" value="Genomic_DNA"/>
</dbReference>
<proteinExistence type="predicted"/>